<dbReference type="GeneID" id="85380161"/>
<keyword evidence="2" id="KW-1185">Reference proteome</keyword>
<dbReference type="EMBL" id="MOPA01000010">
    <property type="protein sequence ID" value="KAK1529692.1"/>
    <property type="molecule type" value="Genomic_DNA"/>
</dbReference>
<dbReference type="PANTHER" id="PTHR40619">
    <property type="entry name" value="FUNGAL STAND N-TERMINAL GOODBYE DOMAIN-CONTAINING PROTEIN"/>
    <property type="match status" value="1"/>
</dbReference>
<dbReference type="PANTHER" id="PTHR40619:SF3">
    <property type="entry name" value="FUNGAL STAND N-TERMINAL GOODBYE DOMAIN-CONTAINING PROTEIN"/>
    <property type="match status" value="1"/>
</dbReference>
<reference evidence="1 2" key="1">
    <citation type="submission" date="2016-10" db="EMBL/GenBank/DDBJ databases">
        <title>The genome sequence of Colletotrichum fioriniae PJ7.</title>
        <authorList>
            <person name="Baroncelli R."/>
        </authorList>
    </citation>
    <scope>NUCLEOTIDE SEQUENCE [LARGE SCALE GENOMIC DNA]</scope>
    <source>
        <strain evidence="1 2">IMI 384185</strain>
    </source>
</reference>
<name>A0ABQ9S8R9_9PEZI</name>
<evidence type="ECO:0000313" key="1">
    <source>
        <dbReference type="EMBL" id="KAK1529692.1"/>
    </source>
</evidence>
<protein>
    <recommendedName>
        <fullName evidence="3">Fungal STAND N-terminal Goodbye domain-containing protein</fullName>
    </recommendedName>
</protein>
<gene>
    <name evidence="1" type="ORF">CPAR01_12004</name>
</gene>
<evidence type="ECO:0008006" key="3">
    <source>
        <dbReference type="Google" id="ProtNLM"/>
    </source>
</evidence>
<sequence>MDVTNTSLIETEEYRRWIKHHASSQDPAWAFDDAVKRLQMPPASRKLEASKLKFDEYIKGFLLRSSDSATKNILGNTASWEDVLVEAKAVCDRYKTQRNIFGYKNRLFTTGARRIEFLIELVPSGDYTGTICGGLKLICSAAKRHHELVDVVLNALATLSQEIDATKTYVRLYAWSPLLRSAVETLYVAVLVAIEAMIKWLEGLMKDFGGFRAGLRSIFAGENYGSELRDKITTSIDEASAHFDDAVRECFHLKFDGVAENILTLGNSLEEVHQFQGDESNRRAEEAKRQEIGLQKSFEAMKSLENVVHGLARDSKWQMEEIKALRAEINQQCQGKPQQVTNHYHLSIPQVTASQLLSALGFGLLSNAETQAVSAIQRDSEFVVFMGKSLNPQNQGRITSVTQDFRFQHWFKSMNSEVLTISGMELDALHTDLVSPLSYMCSILARTLSRINCARPLAFFCRLHCDPDGPLPGSTGLLRSLISQIVLSSSDQIDLGFLAETDLQTIRSYDLEVLWGVFENVVNQLRSGVIFCMIDGVTFLQSELHIRGMYLVMQWLGMLVKDIQARNSGLVFKVMATSPVGSEYFRVWFPDAIEIALPGSFLSDGLELDEHRMTSFAQGSFSSA</sequence>
<proteinExistence type="predicted"/>
<dbReference type="Proteomes" id="UP001241169">
    <property type="component" value="Unassembled WGS sequence"/>
</dbReference>
<dbReference type="RefSeq" id="XP_060345047.1">
    <property type="nucleotide sequence ID" value="XM_060496262.1"/>
</dbReference>
<evidence type="ECO:0000313" key="2">
    <source>
        <dbReference type="Proteomes" id="UP001241169"/>
    </source>
</evidence>
<accession>A0ABQ9S8R9</accession>
<comment type="caution">
    <text evidence="1">The sequence shown here is derived from an EMBL/GenBank/DDBJ whole genome shotgun (WGS) entry which is preliminary data.</text>
</comment>
<organism evidence="1 2">
    <name type="scientific">Colletotrichum paranaense</name>
    <dbReference type="NCBI Taxonomy" id="1914294"/>
    <lineage>
        <taxon>Eukaryota</taxon>
        <taxon>Fungi</taxon>
        <taxon>Dikarya</taxon>
        <taxon>Ascomycota</taxon>
        <taxon>Pezizomycotina</taxon>
        <taxon>Sordariomycetes</taxon>
        <taxon>Hypocreomycetidae</taxon>
        <taxon>Glomerellales</taxon>
        <taxon>Glomerellaceae</taxon>
        <taxon>Colletotrichum</taxon>
        <taxon>Colletotrichum acutatum species complex</taxon>
    </lineage>
</organism>